<feature type="region of interest" description="Disordered" evidence="1">
    <location>
        <begin position="130"/>
        <end position="178"/>
    </location>
</feature>
<keyword evidence="2" id="KW-1185">Reference proteome</keyword>
<evidence type="ECO:0000256" key="1">
    <source>
        <dbReference type="SAM" id="MobiDB-lite"/>
    </source>
</evidence>
<evidence type="ECO:0000313" key="3">
    <source>
        <dbReference type="WBParaSite" id="Csp11.Scaffold605.g5665.t1"/>
    </source>
</evidence>
<evidence type="ECO:0000313" key="2">
    <source>
        <dbReference type="Proteomes" id="UP000095282"/>
    </source>
</evidence>
<organism evidence="2 3">
    <name type="scientific">Caenorhabditis tropicalis</name>
    <dbReference type="NCBI Taxonomy" id="1561998"/>
    <lineage>
        <taxon>Eukaryota</taxon>
        <taxon>Metazoa</taxon>
        <taxon>Ecdysozoa</taxon>
        <taxon>Nematoda</taxon>
        <taxon>Chromadorea</taxon>
        <taxon>Rhabditida</taxon>
        <taxon>Rhabditina</taxon>
        <taxon>Rhabditomorpha</taxon>
        <taxon>Rhabditoidea</taxon>
        <taxon>Rhabditidae</taxon>
        <taxon>Peloderinae</taxon>
        <taxon>Caenorhabditis</taxon>
    </lineage>
</organism>
<protein>
    <submittedName>
        <fullName evidence="3">Thioesterase superfamily protein</fullName>
    </submittedName>
</protein>
<sequence>MDGSLIRMIVGQLGQGWMRSMVPTFGEEMIVEASHLNIKLAIPASAINGVGKTAFFGNLEAIGFLAAEVAYQLQPMATENMIRWETTFQWEEIPQPRGVFIFHAQVTTGELGWFIDVLIDTKEEGKPKTIGFGMSSLIPEQSQRTSDPPGGSSSMSPAASGQGMSPPPPPSSSLKRAVSSLQLTSESQLLEELEAVSGTGPSSSKRQAPWAELFSSPPRRLFTDEIVAPAKTVLPADSDVQELVNMMAVNVISHTFTSLEAILKSNGIEPLRVTREVIPIKFPSRAIYYFQVASEDVRKMSHIMMAREEWAFHFILARYENWKTPFFAPAVSMTEVIETFFLAKQVAIETVKHGIPCTDNWAARLRDKNYFRQAIAVQKERDDVLSMLNSRGREIYKELKKKVFNEQAGAK</sequence>
<accession>A0A1I7TGC3</accession>
<name>A0A1I7TGC3_9PELO</name>
<proteinExistence type="predicted"/>
<dbReference type="WBParaSite" id="Csp11.Scaffold605.g5665.t1">
    <property type="protein sequence ID" value="Csp11.Scaffold605.g5665.t1"/>
    <property type="gene ID" value="Csp11.Scaffold605.g5665"/>
</dbReference>
<dbReference type="AlphaFoldDB" id="A0A1I7TGC3"/>
<feature type="compositionally biased region" description="Low complexity" evidence="1">
    <location>
        <begin position="146"/>
        <end position="164"/>
    </location>
</feature>
<dbReference type="Proteomes" id="UP000095282">
    <property type="component" value="Unplaced"/>
</dbReference>
<reference evidence="3" key="1">
    <citation type="submission" date="2016-11" db="UniProtKB">
        <authorList>
            <consortium name="WormBaseParasite"/>
        </authorList>
    </citation>
    <scope>IDENTIFICATION</scope>
</reference>